<evidence type="ECO:0000256" key="3">
    <source>
        <dbReference type="ARBA" id="ARBA00022448"/>
    </source>
</evidence>
<dbReference type="Proteomes" id="UP000054481">
    <property type="component" value="Unassembled WGS sequence"/>
</dbReference>
<sequence length="640" mass="71415">MSAGDEKAPLGNRNAVRSETGEAGVDHESHGRKMSVLSQDGTGEIRNPLKGIPRHELLDNVSRFQQDKGLPEDILPLLRKGALVAQDPAGFEDLEDLDEEDRRALREEVTHRWKHPWPLYYTIILNSIAAAIQGWDQTGSNGANLSFPVALGIPDTAGSSCGPVANEGDCAKNSWIIGFVNAMPYITICLFAGWISDPLNDWLGRRGVIFIAAIFSLMAPFGMAVSQTWGQLAACRMLLGIGMGLKEVTVPVFSAENSPAIIRGGLVMSWQVWTAFGIFLGTCANLAVGKTGEIAWRLQLGSAFIPAVPLVIGTFFCPESPRWCLKKKKYTKAWRSLLRLRNSPLQAARDLYYINCLLEQEEVIVQEAGLGAKSNFFTRFVELFTIPRIRRATWASGIVMISQQLCGINIIAFYSSTIFKQSGIDDYTALWASFGFGLINFIFAWPAVWTIDTFGRRTLLLFTFPNMFWTLLAAGLCYLIEPNVVHSTARIAAVATFVYLFAAFYSPGEGPVPFMYSAEVFPLSHREVGMSWAVATNNFWASVLSLTFPRMLIAMTSPGAFGFYAGLNLLALFLIFLFVPETKQKTLEELDYVFAVPDRTHARYQLFTVLPWWFKRWILWRRYETCPDLYHDMTGKSGRG</sequence>
<evidence type="ECO:0000256" key="1">
    <source>
        <dbReference type="ARBA" id="ARBA00004141"/>
    </source>
</evidence>
<dbReference type="NCBIfam" id="TIGR00879">
    <property type="entry name" value="SP"/>
    <property type="match status" value="1"/>
</dbReference>
<gene>
    <name evidence="11" type="ORF">HIM_07930</name>
</gene>
<feature type="transmembrane region" description="Helical" evidence="9">
    <location>
        <begin position="459"/>
        <end position="479"/>
    </location>
</feature>
<feature type="transmembrane region" description="Helical" evidence="9">
    <location>
        <begin position="427"/>
        <end position="447"/>
    </location>
</feature>
<feature type="transmembrane region" description="Helical" evidence="9">
    <location>
        <begin position="270"/>
        <end position="288"/>
    </location>
</feature>
<dbReference type="PROSITE" id="PS00217">
    <property type="entry name" value="SUGAR_TRANSPORT_2"/>
    <property type="match status" value="1"/>
</dbReference>
<evidence type="ECO:0000256" key="9">
    <source>
        <dbReference type="SAM" id="Phobius"/>
    </source>
</evidence>
<reference evidence="11 12" key="1">
    <citation type="journal article" date="2014" name="Genome Biol. Evol.">
        <title>Comparative genomics and transcriptomics analyses reveal divergent lifestyle features of nematode endoparasitic fungus Hirsutella minnesotensis.</title>
        <authorList>
            <person name="Lai Y."/>
            <person name="Liu K."/>
            <person name="Zhang X."/>
            <person name="Zhang X."/>
            <person name="Li K."/>
            <person name="Wang N."/>
            <person name="Shu C."/>
            <person name="Wu Y."/>
            <person name="Wang C."/>
            <person name="Bushley K.E."/>
            <person name="Xiang M."/>
            <person name="Liu X."/>
        </authorList>
    </citation>
    <scope>NUCLEOTIDE SEQUENCE [LARGE SCALE GENOMIC DNA]</scope>
    <source>
        <strain evidence="11 12">3608</strain>
    </source>
</reference>
<evidence type="ECO:0000256" key="5">
    <source>
        <dbReference type="ARBA" id="ARBA00022989"/>
    </source>
</evidence>
<feature type="transmembrane region" description="Helical" evidence="9">
    <location>
        <begin position="295"/>
        <end position="316"/>
    </location>
</feature>
<dbReference type="InterPro" id="IPR020846">
    <property type="entry name" value="MFS_dom"/>
</dbReference>
<name>A0A0F7ZT98_9HYPO</name>
<feature type="transmembrane region" description="Helical" evidence="9">
    <location>
        <begin position="560"/>
        <end position="579"/>
    </location>
</feature>
<dbReference type="InterPro" id="IPR005828">
    <property type="entry name" value="MFS_sugar_transport-like"/>
</dbReference>
<dbReference type="FunFam" id="1.20.1250.20:FF:000100">
    <property type="entry name" value="MFS sugar transporter, putative"/>
    <property type="match status" value="1"/>
</dbReference>
<evidence type="ECO:0000313" key="12">
    <source>
        <dbReference type="Proteomes" id="UP000054481"/>
    </source>
</evidence>
<dbReference type="InterPro" id="IPR003663">
    <property type="entry name" value="Sugar/inositol_transpt"/>
</dbReference>
<dbReference type="PANTHER" id="PTHR48020">
    <property type="entry name" value="PROTON MYO-INOSITOL COTRANSPORTER"/>
    <property type="match status" value="1"/>
</dbReference>
<dbReference type="AlphaFoldDB" id="A0A0F7ZT98"/>
<keyword evidence="3 7" id="KW-0813">Transport</keyword>
<dbReference type="InterPro" id="IPR036259">
    <property type="entry name" value="MFS_trans_sf"/>
</dbReference>
<dbReference type="GO" id="GO:0016020">
    <property type="term" value="C:membrane"/>
    <property type="evidence" value="ECO:0007669"/>
    <property type="project" value="UniProtKB-SubCell"/>
</dbReference>
<evidence type="ECO:0000313" key="11">
    <source>
        <dbReference type="EMBL" id="KJZ72738.1"/>
    </source>
</evidence>
<dbReference type="InterPro" id="IPR005829">
    <property type="entry name" value="Sugar_transporter_CS"/>
</dbReference>
<evidence type="ECO:0000256" key="6">
    <source>
        <dbReference type="ARBA" id="ARBA00023136"/>
    </source>
</evidence>
<protein>
    <recommendedName>
        <fullName evidence="10">Major facilitator superfamily (MFS) profile domain-containing protein</fullName>
    </recommendedName>
</protein>
<dbReference type="Pfam" id="PF00083">
    <property type="entry name" value="Sugar_tr"/>
    <property type="match status" value="1"/>
</dbReference>
<dbReference type="OrthoDB" id="5290825at2759"/>
<organism evidence="11 12">
    <name type="scientific">Hirsutella minnesotensis 3608</name>
    <dbReference type="NCBI Taxonomy" id="1043627"/>
    <lineage>
        <taxon>Eukaryota</taxon>
        <taxon>Fungi</taxon>
        <taxon>Dikarya</taxon>
        <taxon>Ascomycota</taxon>
        <taxon>Pezizomycotina</taxon>
        <taxon>Sordariomycetes</taxon>
        <taxon>Hypocreomycetidae</taxon>
        <taxon>Hypocreales</taxon>
        <taxon>Ophiocordycipitaceae</taxon>
        <taxon>Hirsutella</taxon>
    </lineage>
</organism>
<dbReference type="InterPro" id="IPR050814">
    <property type="entry name" value="Myo-inositol_Transporter"/>
</dbReference>
<evidence type="ECO:0000256" key="7">
    <source>
        <dbReference type="RuleBase" id="RU003346"/>
    </source>
</evidence>
<keyword evidence="5 9" id="KW-1133">Transmembrane helix</keyword>
<dbReference type="GO" id="GO:0022857">
    <property type="term" value="F:transmembrane transporter activity"/>
    <property type="evidence" value="ECO:0007669"/>
    <property type="project" value="InterPro"/>
</dbReference>
<dbReference type="GO" id="GO:0015791">
    <property type="term" value="P:polyol transmembrane transport"/>
    <property type="evidence" value="ECO:0007669"/>
    <property type="project" value="UniProtKB-ARBA"/>
</dbReference>
<evidence type="ECO:0000256" key="2">
    <source>
        <dbReference type="ARBA" id="ARBA00010992"/>
    </source>
</evidence>
<evidence type="ECO:0000256" key="4">
    <source>
        <dbReference type="ARBA" id="ARBA00022692"/>
    </source>
</evidence>
<feature type="transmembrane region" description="Helical" evidence="9">
    <location>
        <begin position="491"/>
        <end position="508"/>
    </location>
</feature>
<feature type="transmembrane region" description="Helical" evidence="9">
    <location>
        <begin position="207"/>
        <end position="229"/>
    </location>
</feature>
<dbReference type="PANTHER" id="PTHR48020:SF14">
    <property type="entry name" value="SUGAR TRANSPORTER, PUTATIVE-RELATED"/>
    <property type="match status" value="1"/>
</dbReference>
<proteinExistence type="inferred from homology"/>
<keyword evidence="6 9" id="KW-0472">Membrane</keyword>
<comment type="similarity">
    <text evidence="2 7">Belongs to the major facilitator superfamily. Sugar transporter (TC 2.A.1.1) family.</text>
</comment>
<dbReference type="GO" id="GO:0015798">
    <property type="term" value="P:myo-inositol transport"/>
    <property type="evidence" value="ECO:0007669"/>
    <property type="project" value="UniProtKB-ARBA"/>
</dbReference>
<evidence type="ECO:0000259" key="10">
    <source>
        <dbReference type="PROSITE" id="PS50850"/>
    </source>
</evidence>
<accession>A0A0F7ZT98</accession>
<feature type="transmembrane region" description="Helical" evidence="9">
    <location>
        <begin position="175"/>
        <end position="195"/>
    </location>
</feature>
<dbReference type="PROSITE" id="PS50850">
    <property type="entry name" value="MFS"/>
    <property type="match status" value="1"/>
</dbReference>
<dbReference type="PRINTS" id="PR00171">
    <property type="entry name" value="SUGRTRNSPORT"/>
</dbReference>
<dbReference type="SUPFAM" id="SSF103473">
    <property type="entry name" value="MFS general substrate transporter"/>
    <property type="match status" value="1"/>
</dbReference>
<keyword evidence="12" id="KW-1185">Reference proteome</keyword>
<comment type="subcellular location">
    <subcellularLocation>
        <location evidence="1">Membrane</location>
        <topology evidence="1">Multi-pass membrane protein</topology>
    </subcellularLocation>
</comment>
<dbReference type="EMBL" id="KQ030543">
    <property type="protein sequence ID" value="KJZ72738.1"/>
    <property type="molecule type" value="Genomic_DNA"/>
</dbReference>
<dbReference type="Gene3D" id="1.20.1250.20">
    <property type="entry name" value="MFS general substrate transporter like domains"/>
    <property type="match status" value="1"/>
</dbReference>
<keyword evidence="4 9" id="KW-0812">Transmembrane</keyword>
<feature type="domain" description="Major facilitator superfamily (MFS) profile" evidence="10">
    <location>
        <begin position="122"/>
        <end position="583"/>
    </location>
</feature>
<feature type="transmembrane region" description="Helical" evidence="9">
    <location>
        <begin position="394"/>
        <end position="415"/>
    </location>
</feature>
<feature type="region of interest" description="Disordered" evidence="8">
    <location>
        <begin position="1"/>
        <end position="49"/>
    </location>
</feature>
<evidence type="ECO:0000256" key="8">
    <source>
        <dbReference type="SAM" id="MobiDB-lite"/>
    </source>
</evidence>